<dbReference type="Proteomes" id="UP000622797">
    <property type="component" value="Unassembled WGS sequence"/>
</dbReference>
<dbReference type="EMBL" id="JABEXW010001546">
    <property type="protein sequence ID" value="KAF4943407.1"/>
    <property type="molecule type" value="Genomic_DNA"/>
</dbReference>
<protein>
    <submittedName>
        <fullName evidence="1">Uncharacterized protein</fullName>
    </submittedName>
</protein>
<reference evidence="1" key="2">
    <citation type="submission" date="2020-05" db="EMBL/GenBank/DDBJ databases">
        <authorList>
            <person name="Kim H.-S."/>
            <person name="Proctor R.H."/>
            <person name="Brown D.W."/>
        </authorList>
    </citation>
    <scope>NUCLEOTIDE SEQUENCE</scope>
    <source>
        <strain evidence="1">NRRL 20472</strain>
    </source>
</reference>
<gene>
    <name evidence="1" type="ORF">FSARC_14924</name>
</gene>
<dbReference type="AlphaFoldDB" id="A0A8H4SPZ2"/>
<name>A0A8H4SPZ2_9HYPO</name>
<keyword evidence="2" id="KW-1185">Reference proteome</keyword>
<reference evidence="1" key="1">
    <citation type="journal article" date="2020" name="BMC Genomics">
        <title>Correction to: Identification and distribution of gene clusters required for synthesis of sphingolipid metabolism inhibitors in diverse species of the filamentous fungus Fusarium.</title>
        <authorList>
            <person name="Kim H.S."/>
            <person name="Lohmar J.M."/>
            <person name="Busman M."/>
            <person name="Brown D.W."/>
            <person name="Naumann T.A."/>
            <person name="Divon H.H."/>
            <person name="Lysoe E."/>
            <person name="Uhlig S."/>
            <person name="Proctor R.H."/>
        </authorList>
    </citation>
    <scope>NUCLEOTIDE SEQUENCE</scope>
    <source>
        <strain evidence="1">NRRL 20472</strain>
    </source>
</reference>
<dbReference type="OrthoDB" id="27975at2759"/>
<accession>A0A8H4SPZ2</accession>
<comment type="caution">
    <text evidence="1">The sequence shown here is derived from an EMBL/GenBank/DDBJ whole genome shotgun (WGS) entry which is preliminary data.</text>
</comment>
<proteinExistence type="predicted"/>
<sequence length="266" mass="30116">MEAIPQNLLLPSLVDPISQPVSQHPPSVGICAENLSPVLMAHWYQKLALRTTELTASSLLRDQDGRRYAVLMAACRHQDFFYIKLHELSCLWSIDNTTVYQTFSFLATPDAIDFTFNELQRILNNNDLSPSDLQWFANFTWPAKTMITDCSDRTLIADMGRFIERFAALWQLLLDETEMNDHPIAATVLKDSMHCASPILRYILFVASSLHIGIVTGPDATSYDEQFEKDEGEGEGFSIPGETVREALAIEHAHLINRQLYYSNCN</sequence>
<organism evidence="1 2">
    <name type="scientific">Fusarium sarcochroum</name>
    <dbReference type="NCBI Taxonomy" id="1208366"/>
    <lineage>
        <taxon>Eukaryota</taxon>
        <taxon>Fungi</taxon>
        <taxon>Dikarya</taxon>
        <taxon>Ascomycota</taxon>
        <taxon>Pezizomycotina</taxon>
        <taxon>Sordariomycetes</taxon>
        <taxon>Hypocreomycetidae</taxon>
        <taxon>Hypocreales</taxon>
        <taxon>Nectriaceae</taxon>
        <taxon>Fusarium</taxon>
        <taxon>Fusarium lateritium species complex</taxon>
    </lineage>
</organism>
<evidence type="ECO:0000313" key="2">
    <source>
        <dbReference type="Proteomes" id="UP000622797"/>
    </source>
</evidence>
<evidence type="ECO:0000313" key="1">
    <source>
        <dbReference type="EMBL" id="KAF4943407.1"/>
    </source>
</evidence>